<feature type="signal peptide" evidence="1">
    <location>
        <begin position="1"/>
        <end position="23"/>
    </location>
</feature>
<evidence type="ECO:0000313" key="3">
    <source>
        <dbReference type="EMBL" id="TDD07722.1"/>
    </source>
</evidence>
<feature type="chain" id="PRO_5020663369" description="ARB-07466-like C-terminal domain-containing protein" evidence="1">
    <location>
        <begin position="24"/>
        <end position="452"/>
    </location>
</feature>
<dbReference type="Proteomes" id="UP000294543">
    <property type="component" value="Unassembled WGS sequence"/>
</dbReference>
<gene>
    <name evidence="3" type="ORF">E1294_48075</name>
</gene>
<dbReference type="EMBL" id="SMKP01000261">
    <property type="protein sequence ID" value="TDD07722.1"/>
    <property type="molecule type" value="Genomic_DNA"/>
</dbReference>
<dbReference type="RefSeq" id="WP_132518846.1">
    <property type="nucleotide sequence ID" value="NZ_SMKP01000261.1"/>
</dbReference>
<sequence>MAAALALAAAMTALVATPLAAHAAPPTPQFGPAIEGYAPHQYQTTCDPTAKPGVLDFRDLLDRTYGTHTSGISRDCNSGGTSEHKEGRALDYHFNAADPPQNAQANDLLNWLLATDQYGNRNAMARRLGIMYIIWNRRIWQDGTWAAYNGASPHTDHIHFSFGWPGARRETSWWHPSGPRVGRVFWNLRAASGAWTGARLSDQGPVGSVAYAGGPDGSLHQFTLAGGRVHLNTRRPDGSWTGVRITDQGPVGAVAAAAGPDGELYQMTLAGGRVHLNIRNAAGAWSGARVSDQGPVSAIAAAVAPNGFFFQMTLRDGRVFVNIRHPNGVWDGAKVTDQGPVQTIAAAAGMSNQLHQLTLRDGKVHLNTRHANGSWTGARVSDHGPVSAVSAAAGPQGLHQITLSAGRAFHNLRRTDGSWSGARVFDNNGHIFAVAAGCNITSGDLHIATMIP</sequence>
<keyword evidence="1" id="KW-0732">Signal</keyword>
<protein>
    <recommendedName>
        <fullName evidence="2">ARB-07466-like C-terminal domain-containing protein</fullName>
    </recommendedName>
</protein>
<name>A0A4R4VPP9_9ACTN</name>
<keyword evidence="4" id="KW-1185">Reference proteome</keyword>
<dbReference type="AlphaFoldDB" id="A0A4R4VPP9"/>
<dbReference type="Pfam" id="PF26571">
    <property type="entry name" value="VldE"/>
    <property type="match status" value="1"/>
</dbReference>
<comment type="caution">
    <text evidence="3">The sequence shown here is derived from an EMBL/GenBank/DDBJ whole genome shotgun (WGS) entry which is preliminary data.</text>
</comment>
<dbReference type="InterPro" id="IPR011044">
    <property type="entry name" value="Quino_amine_DH_bsu"/>
</dbReference>
<feature type="domain" description="ARB-07466-like C-terminal" evidence="2">
    <location>
        <begin position="49"/>
        <end position="158"/>
    </location>
</feature>
<proteinExistence type="predicted"/>
<reference evidence="3 4" key="1">
    <citation type="submission" date="2019-03" db="EMBL/GenBank/DDBJ databases">
        <title>Draft genome sequences of novel Actinobacteria.</title>
        <authorList>
            <person name="Sahin N."/>
            <person name="Ay H."/>
            <person name="Saygin H."/>
        </authorList>
    </citation>
    <scope>NUCLEOTIDE SEQUENCE [LARGE SCALE GENOMIC DNA]</scope>
    <source>
        <strain evidence="3 4">KC712</strain>
    </source>
</reference>
<dbReference type="InterPro" id="IPR058593">
    <property type="entry name" value="ARB_07466-like_C"/>
</dbReference>
<evidence type="ECO:0000313" key="4">
    <source>
        <dbReference type="Proteomes" id="UP000294543"/>
    </source>
</evidence>
<evidence type="ECO:0000259" key="2">
    <source>
        <dbReference type="Pfam" id="PF26571"/>
    </source>
</evidence>
<dbReference type="OrthoDB" id="7671932at2"/>
<organism evidence="3 4">
    <name type="scientific">Nonomuraea diastatica</name>
    <dbReference type="NCBI Taxonomy" id="1848329"/>
    <lineage>
        <taxon>Bacteria</taxon>
        <taxon>Bacillati</taxon>
        <taxon>Actinomycetota</taxon>
        <taxon>Actinomycetes</taxon>
        <taxon>Streptosporangiales</taxon>
        <taxon>Streptosporangiaceae</taxon>
        <taxon>Nonomuraea</taxon>
    </lineage>
</organism>
<accession>A0A4R4VPP9</accession>
<dbReference type="SUPFAM" id="SSF50969">
    <property type="entry name" value="YVTN repeat-like/Quinoprotein amine dehydrogenase"/>
    <property type="match status" value="1"/>
</dbReference>
<evidence type="ECO:0000256" key="1">
    <source>
        <dbReference type="SAM" id="SignalP"/>
    </source>
</evidence>